<dbReference type="EMBL" id="ADKM02000050">
    <property type="protein sequence ID" value="EGC03818.1"/>
    <property type="molecule type" value="Genomic_DNA"/>
</dbReference>
<feature type="transmembrane region" description="Helical" evidence="1">
    <location>
        <begin position="156"/>
        <end position="174"/>
    </location>
</feature>
<comment type="caution">
    <text evidence="2">The sequence shown here is derived from an EMBL/GenBank/DDBJ whole genome shotgun (WGS) entry which is preliminary data.</text>
</comment>
<reference evidence="2 3" key="1">
    <citation type="submission" date="2011-02" db="EMBL/GenBank/DDBJ databases">
        <authorList>
            <person name="Nelson K.E."/>
            <person name="Sutton G."/>
            <person name="Torralba M."/>
            <person name="Durkin S."/>
            <person name="Harkins D."/>
            <person name="Montgomery R."/>
            <person name="Ziemer C."/>
            <person name="Klaassens E."/>
            <person name="Ocuiv P."/>
            <person name="Morrison M."/>
        </authorList>
    </citation>
    <scope>NUCLEOTIDE SEQUENCE [LARGE SCALE GENOMIC DNA]</scope>
    <source>
        <strain evidence="2 3">8</strain>
    </source>
</reference>
<name>E9SA74_RUMAL</name>
<keyword evidence="1" id="KW-1133">Transmembrane helix</keyword>
<feature type="transmembrane region" description="Helical" evidence="1">
    <location>
        <begin position="100"/>
        <end position="118"/>
    </location>
</feature>
<feature type="transmembrane region" description="Helical" evidence="1">
    <location>
        <begin position="62"/>
        <end position="80"/>
    </location>
</feature>
<dbReference type="eggNOG" id="ENOG503320F">
    <property type="taxonomic scope" value="Bacteria"/>
</dbReference>
<dbReference type="OrthoDB" id="1821387at2"/>
<gene>
    <name evidence="2" type="ORF">CUS_6525</name>
</gene>
<evidence type="ECO:0000256" key="1">
    <source>
        <dbReference type="SAM" id="Phobius"/>
    </source>
</evidence>
<dbReference type="STRING" id="246199.CUS_6525"/>
<sequence length="182" mass="20220">MFGNKTDLDKELRRAEKSARRFAAKNAREAKEVNDMFGKKNKNTTNYSYTDLSQNSSSGNPMLQFFIGFLLLGGGLYWLFNSFTVAGGFGFGMRMFGMHVSGGVMLIPLMLGIGLIFFLDGKKRFIGYMTAALGLFVIVISLLNSLEFRPKYGTTLYVYVIIFAMIASGAALMIKSTMKKKS</sequence>
<keyword evidence="1" id="KW-0812">Transmembrane</keyword>
<keyword evidence="1" id="KW-0472">Membrane</keyword>
<protein>
    <submittedName>
        <fullName evidence="2">Uncharacterized protein</fullName>
    </submittedName>
</protein>
<dbReference type="AlphaFoldDB" id="E9SA74"/>
<keyword evidence="3" id="KW-1185">Reference proteome</keyword>
<accession>E9SA74</accession>
<proteinExistence type="predicted"/>
<evidence type="ECO:0000313" key="3">
    <source>
        <dbReference type="Proteomes" id="UP000004259"/>
    </source>
</evidence>
<feature type="transmembrane region" description="Helical" evidence="1">
    <location>
        <begin position="125"/>
        <end position="144"/>
    </location>
</feature>
<dbReference type="RefSeq" id="WP_002847756.1">
    <property type="nucleotide sequence ID" value="NZ_ADKM02000050.1"/>
</dbReference>
<evidence type="ECO:0000313" key="2">
    <source>
        <dbReference type="EMBL" id="EGC03818.1"/>
    </source>
</evidence>
<dbReference type="Proteomes" id="UP000004259">
    <property type="component" value="Unassembled WGS sequence"/>
</dbReference>
<organism evidence="2 3">
    <name type="scientific">Ruminococcus albus 8</name>
    <dbReference type="NCBI Taxonomy" id="246199"/>
    <lineage>
        <taxon>Bacteria</taxon>
        <taxon>Bacillati</taxon>
        <taxon>Bacillota</taxon>
        <taxon>Clostridia</taxon>
        <taxon>Eubacteriales</taxon>
        <taxon>Oscillospiraceae</taxon>
        <taxon>Ruminococcus</taxon>
    </lineage>
</organism>